<name>A0A9W7NL29_9PROT</name>
<protein>
    <submittedName>
        <fullName evidence="2">Uncharacterized protein</fullName>
    </submittedName>
</protein>
<feature type="region of interest" description="Disordered" evidence="1">
    <location>
        <begin position="14"/>
        <end position="59"/>
    </location>
</feature>
<dbReference type="OrthoDB" id="7308035at2"/>
<sequence length="121" mass="12918">MMNAVLTFDSARVRQTSDPGLNRGAAGGNRIIPFRPASRPAAPPPSRTETPSPVVQEPAPQPVRLARLIRMASVGGYMAVRNDTLVELGGRMIWPTAEALIRDAEAAGIPVSTLVIDTSRF</sequence>
<evidence type="ECO:0000313" key="3">
    <source>
        <dbReference type="Proteomes" id="UP000480854"/>
    </source>
</evidence>
<accession>A0A9W7NL29</accession>
<reference evidence="2 3" key="1">
    <citation type="submission" date="2018-07" db="EMBL/GenBank/DDBJ databases">
        <title>Genome sequence of Azospirillum sp. ATCC 49961.</title>
        <authorList>
            <person name="Sant'Anna F.H."/>
            <person name="Baldani J.I."/>
            <person name="Zilli J.E."/>
            <person name="Reis V.M."/>
            <person name="Hartmann A."/>
            <person name="Cruz L."/>
            <person name="de Souza E.M."/>
            <person name="de Oliveira Pedrosa F."/>
            <person name="Passaglia L.M.P."/>
        </authorList>
    </citation>
    <scope>NUCLEOTIDE SEQUENCE [LARGE SCALE GENOMIC DNA]</scope>
    <source>
        <strain evidence="2 3">ATCC 49961</strain>
    </source>
</reference>
<comment type="caution">
    <text evidence="2">The sequence shown here is derived from an EMBL/GenBank/DDBJ whole genome shotgun (WGS) entry which is preliminary data.</text>
</comment>
<dbReference type="AlphaFoldDB" id="A0A9W7NL29"/>
<evidence type="ECO:0000313" key="2">
    <source>
        <dbReference type="EMBL" id="KAA0681848.1"/>
    </source>
</evidence>
<dbReference type="EMBL" id="QOKW01000005">
    <property type="protein sequence ID" value="KAA0681848.1"/>
    <property type="molecule type" value="Genomic_DNA"/>
</dbReference>
<dbReference type="RefSeq" id="WP_149468506.1">
    <property type="nucleotide sequence ID" value="NZ_QOKW01000005.1"/>
</dbReference>
<keyword evidence="3" id="KW-1185">Reference proteome</keyword>
<organism evidence="2 3">
    <name type="scientific">Roseomonas genomospecies 6</name>
    <dbReference type="NCBI Taxonomy" id="214106"/>
    <lineage>
        <taxon>Bacteria</taxon>
        <taxon>Pseudomonadati</taxon>
        <taxon>Pseudomonadota</taxon>
        <taxon>Alphaproteobacteria</taxon>
        <taxon>Acetobacterales</taxon>
        <taxon>Roseomonadaceae</taxon>
        <taxon>Roseomonas</taxon>
    </lineage>
</organism>
<proteinExistence type="predicted"/>
<gene>
    <name evidence="2" type="ORF">DS843_08710</name>
</gene>
<evidence type="ECO:0000256" key="1">
    <source>
        <dbReference type="SAM" id="MobiDB-lite"/>
    </source>
</evidence>
<dbReference type="Proteomes" id="UP000480854">
    <property type="component" value="Unassembled WGS sequence"/>
</dbReference>